<evidence type="ECO:0000256" key="4">
    <source>
        <dbReference type="SAM" id="SignalP"/>
    </source>
</evidence>
<evidence type="ECO:0000256" key="3">
    <source>
        <dbReference type="SAM" id="MobiDB-lite"/>
    </source>
</evidence>
<dbReference type="InterPro" id="IPR000184">
    <property type="entry name" value="Bac_surfAg_D15"/>
</dbReference>
<dbReference type="Pfam" id="PF01103">
    <property type="entry name" value="Omp85"/>
    <property type="match status" value="1"/>
</dbReference>
<evidence type="ECO:0000313" key="6">
    <source>
        <dbReference type="EMBL" id="KLV00356.1"/>
    </source>
</evidence>
<sequence>MPNIKLLKAAALVAAFSHPISAFADGWPTWEPDSAVVPFIFSTDAMGLSIGMAGVLKGAGQPQAALLGAGLVTDKGTWLGYLGASNYTYSLESRWLFGAELYAAEFKQFDYFLGDATGNGSSAEDKVVADASESQYRLSMRYVLPIGAGASRGVSAAFVPGRKLTGHVPWQSGVSTIELRPFYQSREFANLPMGEIAPAGFSEASSVWGLETRFDWDNRNNTRNPTDGSRSQFSVSVDPGGSDRPSWWKWELNQSWFWNAGPLGEVFDQQVIAFNVYTGDTPSWNQTDTVNGHEVFRRPPAYAGMRLGGLYRLRSFASGRYADRSALSYSLEYRILPDWQPLKEWPVFEWYDVPWWQWVAFADVGRVAGEYDLAELHRDMKWSAGGAIRFQVEGVVVRTEMAWGSEDSIFRVMINQPF</sequence>
<name>A0A0J1GL61_9GAMM</name>
<proteinExistence type="predicted"/>
<accession>A0A0J1GL61</accession>
<dbReference type="Proteomes" id="UP000036097">
    <property type="component" value="Unassembled WGS sequence"/>
</dbReference>
<evidence type="ECO:0000256" key="2">
    <source>
        <dbReference type="ARBA" id="ARBA00023136"/>
    </source>
</evidence>
<feature type="compositionally biased region" description="Polar residues" evidence="3">
    <location>
        <begin position="221"/>
        <end position="235"/>
    </location>
</feature>
<feature type="signal peptide" evidence="4">
    <location>
        <begin position="1"/>
        <end position="24"/>
    </location>
</feature>
<dbReference type="RefSeq" id="WP_047881169.1">
    <property type="nucleotide sequence ID" value="NZ_LDOT01000066.1"/>
</dbReference>
<dbReference type="AlphaFoldDB" id="A0A0J1GL61"/>
<feature type="domain" description="Bacterial surface antigen (D15)" evidence="5">
    <location>
        <begin position="205"/>
        <end position="391"/>
    </location>
</feature>
<evidence type="ECO:0000313" key="7">
    <source>
        <dbReference type="Proteomes" id="UP000036097"/>
    </source>
</evidence>
<gene>
    <name evidence="6" type="ORF">ABT56_22605</name>
</gene>
<dbReference type="GO" id="GO:0019867">
    <property type="term" value="C:outer membrane"/>
    <property type="evidence" value="ECO:0007669"/>
    <property type="project" value="InterPro"/>
</dbReference>
<dbReference type="Gene3D" id="2.40.160.50">
    <property type="entry name" value="membrane protein fhac: a member of the omp85/tpsb transporter family"/>
    <property type="match status" value="1"/>
</dbReference>
<keyword evidence="4" id="KW-0732">Signal</keyword>
<feature type="region of interest" description="Disordered" evidence="3">
    <location>
        <begin position="216"/>
        <end position="242"/>
    </location>
</feature>
<evidence type="ECO:0000256" key="1">
    <source>
        <dbReference type="ARBA" id="ARBA00004370"/>
    </source>
</evidence>
<comment type="subcellular location">
    <subcellularLocation>
        <location evidence="1">Membrane</location>
    </subcellularLocation>
</comment>
<feature type="chain" id="PRO_5005251897" description="Bacterial surface antigen (D15) domain-containing protein" evidence="4">
    <location>
        <begin position="25"/>
        <end position="418"/>
    </location>
</feature>
<dbReference type="PATRIC" id="fig|1195763.3.peg.4841"/>
<dbReference type="STRING" id="1195763.ABT56_22605"/>
<organism evidence="6 7">
    <name type="scientific">Photobacterium aquae</name>
    <dbReference type="NCBI Taxonomy" id="1195763"/>
    <lineage>
        <taxon>Bacteria</taxon>
        <taxon>Pseudomonadati</taxon>
        <taxon>Pseudomonadota</taxon>
        <taxon>Gammaproteobacteria</taxon>
        <taxon>Vibrionales</taxon>
        <taxon>Vibrionaceae</taxon>
        <taxon>Photobacterium</taxon>
    </lineage>
</organism>
<keyword evidence="2" id="KW-0472">Membrane</keyword>
<evidence type="ECO:0000259" key="5">
    <source>
        <dbReference type="Pfam" id="PF01103"/>
    </source>
</evidence>
<reference evidence="6 7" key="1">
    <citation type="submission" date="2015-05" db="EMBL/GenBank/DDBJ databases">
        <title>Photobacterium galathea sp. nov.</title>
        <authorList>
            <person name="Machado H."/>
            <person name="Gram L."/>
        </authorList>
    </citation>
    <scope>NUCLEOTIDE SEQUENCE [LARGE SCALE GENOMIC DNA]</scope>
    <source>
        <strain evidence="6 7">CGMCC 1.12159</strain>
    </source>
</reference>
<protein>
    <recommendedName>
        <fullName evidence="5">Bacterial surface antigen (D15) domain-containing protein</fullName>
    </recommendedName>
</protein>
<comment type="caution">
    <text evidence="6">The sequence shown here is derived from an EMBL/GenBank/DDBJ whole genome shotgun (WGS) entry which is preliminary data.</text>
</comment>
<keyword evidence="7" id="KW-1185">Reference proteome</keyword>
<dbReference type="EMBL" id="LDOT01000066">
    <property type="protein sequence ID" value="KLV00356.1"/>
    <property type="molecule type" value="Genomic_DNA"/>
</dbReference>